<dbReference type="CDD" id="cd01097">
    <property type="entry name" value="Tetrahydromethanopterin_reductase"/>
    <property type="match status" value="1"/>
</dbReference>
<dbReference type="Gene3D" id="3.20.20.30">
    <property type="entry name" value="Luciferase-like domain"/>
    <property type="match status" value="1"/>
</dbReference>
<gene>
    <name evidence="3" type="ORF">G127AT_11660</name>
</gene>
<dbReference type="NCBIfam" id="TIGR03559">
    <property type="entry name" value="F420_Rv3520c"/>
    <property type="match status" value="1"/>
</dbReference>
<reference evidence="3" key="1">
    <citation type="submission" date="2021-03" db="EMBL/GenBank/DDBJ databases">
        <title>Agromyces archimandritus sp. nov., isolated from the cockroach Archimandrita tessellata.</title>
        <authorList>
            <person name="Guzman J."/>
            <person name="Ortuzar M."/>
            <person name="Poehlein A."/>
            <person name="Daniel R."/>
            <person name="Trujillo M."/>
            <person name="Vilcinskas A."/>
        </authorList>
    </citation>
    <scope>NUCLEOTIDE SEQUENCE</scope>
    <source>
        <strain evidence="3">G127AT</strain>
    </source>
</reference>
<dbReference type="RefSeq" id="WP_210902096.1">
    <property type="nucleotide sequence ID" value="NZ_CP071696.1"/>
</dbReference>
<dbReference type="PANTHER" id="PTHR43244:SF1">
    <property type="entry name" value="5,10-METHYLENETETRAHYDROMETHANOPTERIN REDUCTASE"/>
    <property type="match status" value="1"/>
</dbReference>
<keyword evidence="4" id="KW-1185">Reference proteome</keyword>
<dbReference type="Pfam" id="PF00296">
    <property type="entry name" value="Bac_luciferase"/>
    <property type="match status" value="1"/>
</dbReference>
<accession>A0A975FPS2</accession>
<name>A0A975FPS2_9MICO</name>
<dbReference type="InterPro" id="IPR019951">
    <property type="entry name" value="F420_OxRdatse_Rv3520c_pred"/>
</dbReference>
<dbReference type="GO" id="GO:0016705">
    <property type="term" value="F:oxidoreductase activity, acting on paired donors, with incorporation or reduction of molecular oxygen"/>
    <property type="evidence" value="ECO:0007669"/>
    <property type="project" value="InterPro"/>
</dbReference>
<dbReference type="Proteomes" id="UP000671914">
    <property type="component" value="Chromosome"/>
</dbReference>
<dbReference type="InterPro" id="IPR050564">
    <property type="entry name" value="F420-G6PD/mer"/>
</dbReference>
<evidence type="ECO:0000313" key="3">
    <source>
        <dbReference type="EMBL" id="QTX06300.1"/>
    </source>
</evidence>
<dbReference type="EMBL" id="CP071696">
    <property type="protein sequence ID" value="QTX06300.1"/>
    <property type="molecule type" value="Genomic_DNA"/>
</dbReference>
<evidence type="ECO:0000256" key="1">
    <source>
        <dbReference type="ARBA" id="ARBA00023002"/>
    </source>
</evidence>
<evidence type="ECO:0000313" key="4">
    <source>
        <dbReference type="Proteomes" id="UP000671914"/>
    </source>
</evidence>
<protein>
    <submittedName>
        <fullName evidence="3">LLM class F420-dependent oxidoreductase</fullName>
    </submittedName>
</protein>
<dbReference type="AlphaFoldDB" id="A0A975FPS2"/>
<feature type="domain" description="Luciferase-like" evidence="2">
    <location>
        <begin position="2"/>
        <end position="320"/>
    </location>
</feature>
<dbReference type="InterPro" id="IPR011251">
    <property type="entry name" value="Luciferase-like_dom"/>
</dbReference>
<keyword evidence="1" id="KW-0560">Oxidoreductase</keyword>
<evidence type="ECO:0000259" key="2">
    <source>
        <dbReference type="Pfam" id="PF00296"/>
    </source>
</evidence>
<organism evidence="3 4">
    <name type="scientific">Agromyces archimandritae</name>
    <dbReference type="NCBI Taxonomy" id="2781962"/>
    <lineage>
        <taxon>Bacteria</taxon>
        <taxon>Bacillati</taxon>
        <taxon>Actinomycetota</taxon>
        <taxon>Actinomycetes</taxon>
        <taxon>Micrococcales</taxon>
        <taxon>Microbacteriaceae</taxon>
        <taxon>Agromyces</taxon>
    </lineage>
</organism>
<proteinExistence type="predicted"/>
<dbReference type="KEGG" id="aarc:G127AT_11660"/>
<dbReference type="InterPro" id="IPR036661">
    <property type="entry name" value="Luciferase-like_sf"/>
</dbReference>
<sequence>MRVGMMLNYAGGFREAADEVARLEEAGVDLVVVPEAYSFDAVSQLGFLAARTSRMELASGILQTYTRTPTLTAMTAAGLDFVSDGRFTLGLGASGPQVVEGFHGVPYDAPLTRMREIIEICRMVWRREPVVYEGRKYRIPLPEGEGTGLGKPLKLINRPVRERIPIIVAALGPKSVAQTAELAEGWQPMFFSPEGADAVWGGPLAAGLAKRDPSLGPLDVIAAPPLAITDAPERAYPFVKPTLALYIGGMGARGKNFYHELFTGFGYGAEADRIQDLYLDGRKDEAIAAVTDEMVRAVSLIGPPAEIADRVAAFREAGVTTLAVTTLAQTGEERVRLMSAFREIVG</sequence>
<dbReference type="PANTHER" id="PTHR43244">
    <property type="match status" value="1"/>
</dbReference>
<dbReference type="SUPFAM" id="SSF51679">
    <property type="entry name" value="Bacterial luciferase-like"/>
    <property type="match status" value="1"/>
</dbReference>